<keyword evidence="2" id="KW-0238">DNA-binding</keyword>
<evidence type="ECO:0000256" key="1">
    <source>
        <dbReference type="ARBA" id="ARBA00023015"/>
    </source>
</evidence>
<comment type="caution">
    <text evidence="5">The sequence shown here is derived from an EMBL/GenBank/DDBJ whole genome shotgun (WGS) entry which is preliminary data.</text>
</comment>
<sequence>MEFDNKYPIYRQLFEMLLSDIINGKLKPGDKFISIREASSKYNLNPNTVTNAFKELELHKIAVTKRGLGTFVTEDTEVLNNLTKKHSEKIVDDFLSKMYSLGYKKDEIISIIHERGEKNE</sequence>
<dbReference type="CDD" id="cd07377">
    <property type="entry name" value="WHTH_GntR"/>
    <property type="match status" value="1"/>
</dbReference>
<dbReference type="GO" id="GO:0003677">
    <property type="term" value="F:DNA binding"/>
    <property type="evidence" value="ECO:0007669"/>
    <property type="project" value="UniProtKB-KW"/>
</dbReference>
<dbReference type="EMBL" id="JABMKT010000029">
    <property type="protein sequence ID" value="NYV28260.1"/>
    <property type="molecule type" value="Genomic_DNA"/>
</dbReference>
<dbReference type="InterPro" id="IPR000524">
    <property type="entry name" value="Tscrpt_reg_HTH_GntR"/>
</dbReference>
<dbReference type="GO" id="GO:0003700">
    <property type="term" value="F:DNA-binding transcription factor activity"/>
    <property type="evidence" value="ECO:0007669"/>
    <property type="project" value="InterPro"/>
</dbReference>
<organism evidence="5 6">
    <name type="scientific">Streptobacillus felis</name>
    <dbReference type="NCBI Taxonomy" id="1384509"/>
    <lineage>
        <taxon>Bacteria</taxon>
        <taxon>Fusobacteriati</taxon>
        <taxon>Fusobacteriota</taxon>
        <taxon>Fusobacteriia</taxon>
        <taxon>Fusobacteriales</taxon>
        <taxon>Leptotrichiaceae</taxon>
        <taxon>Streptobacillus</taxon>
    </lineage>
</organism>
<gene>
    <name evidence="5" type="ORF">HP397_05500</name>
</gene>
<dbReference type="OrthoDB" id="9802328at2"/>
<dbReference type="PANTHER" id="PTHR38445">
    <property type="entry name" value="HTH-TYPE TRANSCRIPTIONAL REPRESSOR YTRA"/>
    <property type="match status" value="1"/>
</dbReference>
<dbReference type="InterPro" id="IPR036388">
    <property type="entry name" value="WH-like_DNA-bd_sf"/>
</dbReference>
<keyword evidence="3" id="KW-0804">Transcription</keyword>
<dbReference type="PROSITE" id="PS50949">
    <property type="entry name" value="HTH_GNTR"/>
    <property type="match status" value="1"/>
</dbReference>
<evidence type="ECO:0000256" key="2">
    <source>
        <dbReference type="ARBA" id="ARBA00023125"/>
    </source>
</evidence>
<reference evidence="5 6" key="1">
    <citation type="submission" date="2020-05" db="EMBL/GenBank/DDBJ databases">
        <title>Streptobacillus felis strain LHL191014123.</title>
        <authorList>
            <person name="Fawzy A."/>
            <person name="Rau J."/>
            <person name="Risse K."/>
            <person name="Schauerte N."/>
            <person name="Geiger C."/>
            <person name="Blom J."/>
            <person name="Imirzalioglu C."/>
            <person name="Falgenhauer J."/>
            <person name="Bach A."/>
            <person name="Herden C."/>
            <person name="Eisenberg T."/>
        </authorList>
    </citation>
    <scope>NUCLEOTIDE SEQUENCE [LARGE SCALE GENOMIC DNA]</scope>
    <source>
        <strain evidence="5 6">LHL191014123</strain>
    </source>
</reference>
<protein>
    <submittedName>
        <fullName evidence="5">GntR family transcriptional regulator</fullName>
    </submittedName>
</protein>
<evidence type="ECO:0000259" key="4">
    <source>
        <dbReference type="PROSITE" id="PS50949"/>
    </source>
</evidence>
<dbReference type="Pfam" id="PF00392">
    <property type="entry name" value="GntR"/>
    <property type="match status" value="1"/>
</dbReference>
<feature type="domain" description="HTH gntR-type" evidence="4">
    <location>
        <begin position="7"/>
        <end position="75"/>
    </location>
</feature>
<dbReference type="InterPro" id="IPR036390">
    <property type="entry name" value="WH_DNA-bd_sf"/>
</dbReference>
<dbReference type="Proteomes" id="UP000526184">
    <property type="component" value="Unassembled WGS sequence"/>
</dbReference>
<keyword evidence="6" id="KW-1185">Reference proteome</keyword>
<accession>A0A7Z0PHC3</accession>
<dbReference type="SMART" id="SM00345">
    <property type="entry name" value="HTH_GNTR"/>
    <property type="match status" value="1"/>
</dbReference>
<dbReference type="SUPFAM" id="SSF46785">
    <property type="entry name" value="Winged helix' DNA-binding domain"/>
    <property type="match status" value="1"/>
</dbReference>
<dbReference type="Gene3D" id="1.10.10.10">
    <property type="entry name" value="Winged helix-like DNA-binding domain superfamily/Winged helix DNA-binding domain"/>
    <property type="match status" value="1"/>
</dbReference>
<evidence type="ECO:0000313" key="5">
    <source>
        <dbReference type="EMBL" id="NYV28260.1"/>
    </source>
</evidence>
<dbReference type="PANTHER" id="PTHR38445:SF9">
    <property type="entry name" value="HTH-TYPE TRANSCRIPTIONAL REPRESSOR YTRA"/>
    <property type="match status" value="1"/>
</dbReference>
<dbReference type="AlphaFoldDB" id="A0A7Z0PHC3"/>
<proteinExistence type="predicted"/>
<evidence type="ECO:0000256" key="3">
    <source>
        <dbReference type="ARBA" id="ARBA00023163"/>
    </source>
</evidence>
<dbReference type="RefSeq" id="WP_067322197.1">
    <property type="nucleotide sequence ID" value="NZ_CBCRWS010000004.1"/>
</dbReference>
<name>A0A7Z0PHC3_9FUSO</name>
<keyword evidence="1" id="KW-0805">Transcription regulation</keyword>
<evidence type="ECO:0000313" key="6">
    <source>
        <dbReference type="Proteomes" id="UP000526184"/>
    </source>
</evidence>